<dbReference type="GO" id="GO:0006270">
    <property type="term" value="P:DNA replication initiation"/>
    <property type="evidence" value="ECO:0007669"/>
    <property type="project" value="InterPro"/>
</dbReference>
<protein>
    <submittedName>
        <fullName evidence="2">DnaA domain-containing protein</fullName>
    </submittedName>
</protein>
<evidence type="ECO:0000259" key="1">
    <source>
        <dbReference type="SMART" id="SM00760"/>
    </source>
</evidence>
<dbReference type="GO" id="GO:0005524">
    <property type="term" value="F:ATP binding"/>
    <property type="evidence" value="ECO:0007669"/>
    <property type="project" value="InterPro"/>
</dbReference>
<dbReference type="InterPro" id="IPR013159">
    <property type="entry name" value="DnaA_C"/>
</dbReference>
<gene>
    <name evidence="2" type="ORF">HAD_08940</name>
</gene>
<dbReference type="SUPFAM" id="SSF48295">
    <property type="entry name" value="TrpR-like"/>
    <property type="match status" value="1"/>
</dbReference>
<dbReference type="OrthoDB" id="8480222at2"/>
<dbReference type="SMART" id="SM00760">
    <property type="entry name" value="Bac_DnaA_C"/>
    <property type="match status" value="1"/>
</dbReference>
<proteinExistence type="predicted"/>
<reference evidence="2 3" key="1">
    <citation type="journal article" date="2014" name="Antonie Van Leeuwenhoek">
        <title>Hyphomonas beringensis sp. nov. and Hyphomonas chukchiensis sp. nov., isolated from surface seawater of the Bering Sea and Chukchi Sea.</title>
        <authorList>
            <person name="Li C."/>
            <person name="Lai Q."/>
            <person name="Li G."/>
            <person name="Dong C."/>
            <person name="Wang J."/>
            <person name="Liao Y."/>
            <person name="Shao Z."/>
        </authorList>
    </citation>
    <scope>NUCLEOTIDE SEQUENCE [LARGE SCALE GENOMIC DNA]</scope>
    <source>
        <strain evidence="2 3">MHS-3</strain>
    </source>
</reference>
<feature type="domain" description="Chromosomal replication initiator DnaA C-terminal" evidence="1">
    <location>
        <begin position="18"/>
        <end position="81"/>
    </location>
</feature>
<dbReference type="eggNOG" id="COG0593">
    <property type="taxonomic scope" value="Bacteria"/>
</dbReference>
<dbReference type="STRING" id="1280949.HAD_08940"/>
<sequence length="121" mass="12977">MSDFDPRKDEDRAYLAGALTAYALGLKPEEVLSGGRGSPAEARARQVAMYLLRASLGMSLSRVARAFSRDRSTVSHACHVIEDLRDDPDFDIWVEQLSVGLCSVAVLGGASFDDARVACAG</sequence>
<dbReference type="GO" id="GO:0006275">
    <property type="term" value="P:regulation of DNA replication"/>
    <property type="evidence" value="ECO:0007669"/>
    <property type="project" value="InterPro"/>
</dbReference>
<name>A0A069E755_9PROT</name>
<dbReference type="Gene3D" id="1.10.1750.10">
    <property type="match status" value="1"/>
</dbReference>
<dbReference type="CDD" id="cd06571">
    <property type="entry name" value="Bac_DnaA_C"/>
    <property type="match status" value="1"/>
</dbReference>
<dbReference type="GO" id="GO:0043565">
    <property type="term" value="F:sequence-specific DNA binding"/>
    <property type="evidence" value="ECO:0007669"/>
    <property type="project" value="InterPro"/>
</dbReference>
<dbReference type="Pfam" id="PF08299">
    <property type="entry name" value="Bac_DnaA_C"/>
    <property type="match status" value="1"/>
</dbReference>
<dbReference type="Proteomes" id="UP000027446">
    <property type="component" value="Unassembled WGS sequence"/>
</dbReference>
<dbReference type="RefSeq" id="WP_051596062.1">
    <property type="nucleotide sequence ID" value="NZ_ARYH01000001.1"/>
</dbReference>
<comment type="caution">
    <text evidence="2">The sequence shown here is derived from an EMBL/GenBank/DDBJ whole genome shotgun (WGS) entry which is preliminary data.</text>
</comment>
<dbReference type="AlphaFoldDB" id="A0A069E755"/>
<evidence type="ECO:0000313" key="2">
    <source>
        <dbReference type="EMBL" id="KCZ85799.1"/>
    </source>
</evidence>
<dbReference type="EMBL" id="ARYH01000001">
    <property type="protein sequence ID" value="KCZ85799.1"/>
    <property type="molecule type" value="Genomic_DNA"/>
</dbReference>
<dbReference type="PATRIC" id="fig|1280949.3.peg.1824"/>
<evidence type="ECO:0000313" key="3">
    <source>
        <dbReference type="Proteomes" id="UP000027446"/>
    </source>
</evidence>
<accession>A0A069E755</accession>
<dbReference type="InterPro" id="IPR010921">
    <property type="entry name" value="Trp_repressor/repl_initiator"/>
</dbReference>
<organism evidence="2 3">
    <name type="scientific">Hyphomonas adhaerens MHS-3</name>
    <dbReference type="NCBI Taxonomy" id="1280949"/>
    <lineage>
        <taxon>Bacteria</taxon>
        <taxon>Pseudomonadati</taxon>
        <taxon>Pseudomonadota</taxon>
        <taxon>Alphaproteobacteria</taxon>
        <taxon>Hyphomonadales</taxon>
        <taxon>Hyphomonadaceae</taxon>
        <taxon>Hyphomonas</taxon>
    </lineage>
</organism>
<keyword evidence="3" id="KW-1185">Reference proteome</keyword>